<dbReference type="InterPro" id="IPR014830">
    <property type="entry name" value="Glycolipid_transfer_prot_dom"/>
</dbReference>
<dbReference type="Gene3D" id="1.10.3520.10">
    <property type="entry name" value="Glycolipid transfer protein"/>
    <property type="match status" value="1"/>
</dbReference>
<evidence type="ECO:0000313" key="2">
    <source>
        <dbReference type="EMBL" id="KAL3514709.1"/>
    </source>
</evidence>
<keyword evidence="3" id="KW-1185">Reference proteome</keyword>
<organism evidence="2 3">
    <name type="scientific">Cinchona calisaya</name>
    <dbReference type="NCBI Taxonomy" id="153742"/>
    <lineage>
        <taxon>Eukaryota</taxon>
        <taxon>Viridiplantae</taxon>
        <taxon>Streptophyta</taxon>
        <taxon>Embryophyta</taxon>
        <taxon>Tracheophyta</taxon>
        <taxon>Spermatophyta</taxon>
        <taxon>Magnoliopsida</taxon>
        <taxon>eudicotyledons</taxon>
        <taxon>Gunneridae</taxon>
        <taxon>Pentapetalae</taxon>
        <taxon>asterids</taxon>
        <taxon>lamiids</taxon>
        <taxon>Gentianales</taxon>
        <taxon>Rubiaceae</taxon>
        <taxon>Cinchonoideae</taxon>
        <taxon>Cinchoneae</taxon>
        <taxon>Cinchona</taxon>
    </lineage>
</organism>
<dbReference type="Proteomes" id="UP001630127">
    <property type="component" value="Unassembled WGS sequence"/>
</dbReference>
<name>A0ABD2Z5E3_9GENT</name>
<reference evidence="2 3" key="1">
    <citation type="submission" date="2024-11" db="EMBL/GenBank/DDBJ databases">
        <title>A near-complete genome assembly of Cinchona calisaya.</title>
        <authorList>
            <person name="Lian D.C."/>
            <person name="Zhao X.W."/>
            <person name="Wei L."/>
        </authorList>
    </citation>
    <scope>NUCLEOTIDE SEQUENCE [LARGE SCALE GENOMIC DNA]</scope>
    <source>
        <tissue evidence="2">Nenye</tissue>
    </source>
</reference>
<dbReference type="InterPro" id="IPR036497">
    <property type="entry name" value="GLTP_sf"/>
</dbReference>
<dbReference type="EMBL" id="JBJUIK010000011">
    <property type="protein sequence ID" value="KAL3514709.1"/>
    <property type="molecule type" value="Genomic_DNA"/>
</dbReference>
<comment type="caution">
    <text evidence="2">The sequence shown here is derived from an EMBL/GenBank/DDBJ whole genome shotgun (WGS) entry which is preliminary data.</text>
</comment>
<proteinExistence type="predicted"/>
<evidence type="ECO:0000259" key="1">
    <source>
        <dbReference type="Pfam" id="PF08718"/>
    </source>
</evidence>
<sequence length="79" mass="9073">MEYVSKVQQLEDASEDYGTLNNVLDYAVEMDTTKLVESLSHNLLKVRQGLDFIRNHDILMQYQAGVSDFDDEVFSIIDV</sequence>
<evidence type="ECO:0000313" key="3">
    <source>
        <dbReference type="Proteomes" id="UP001630127"/>
    </source>
</evidence>
<gene>
    <name evidence="2" type="ORF">ACH5RR_027426</name>
</gene>
<feature type="domain" description="Glycolipid transfer protein" evidence="1">
    <location>
        <begin position="2"/>
        <end position="55"/>
    </location>
</feature>
<dbReference type="SUPFAM" id="SSF110004">
    <property type="entry name" value="Glycolipid transfer protein, GLTP"/>
    <property type="match status" value="1"/>
</dbReference>
<dbReference type="Pfam" id="PF08718">
    <property type="entry name" value="GLTP"/>
    <property type="match status" value="1"/>
</dbReference>
<protein>
    <recommendedName>
        <fullName evidence="1">Glycolipid transfer protein domain-containing protein</fullName>
    </recommendedName>
</protein>
<dbReference type="AlphaFoldDB" id="A0ABD2Z5E3"/>
<accession>A0ABD2Z5E3</accession>